<dbReference type="Pfam" id="PF00072">
    <property type="entry name" value="Response_reg"/>
    <property type="match status" value="2"/>
</dbReference>
<comment type="subcellular location">
    <subcellularLocation>
        <location evidence="2">Cell membrane</location>
        <topology evidence="2">Multi-pass membrane protein</topology>
    </subcellularLocation>
</comment>
<dbReference type="Pfam" id="PF02518">
    <property type="entry name" value="HATPase_c"/>
    <property type="match status" value="1"/>
</dbReference>
<feature type="modified residue" description="4-aspartylphosphate" evidence="9">
    <location>
        <position position="829"/>
    </location>
</feature>
<dbReference type="CDD" id="cd00082">
    <property type="entry name" value="HisKA"/>
    <property type="match status" value="1"/>
</dbReference>
<evidence type="ECO:0000256" key="1">
    <source>
        <dbReference type="ARBA" id="ARBA00000085"/>
    </source>
</evidence>
<dbReference type="GO" id="GO:0005886">
    <property type="term" value="C:plasma membrane"/>
    <property type="evidence" value="ECO:0007669"/>
    <property type="project" value="UniProtKB-SubCell"/>
</dbReference>
<feature type="transmembrane region" description="Helical" evidence="10">
    <location>
        <begin position="20"/>
        <end position="40"/>
    </location>
</feature>
<keyword evidence="6 10" id="KW-0812">Transmembrane</keyword>
<evidence type="ECO:0000313" key="14">
    <source>
        <dbReference type="Proteomes" id="UP000233293"/>
    </source>
</evidence>
<feature type="domain" description="Response regulatory" evidence="12">
    <location>
        <begin position="778"/>
        <end position="896"/>
    </location>
</feature>
<dbReference type="PANTHER" id="PTHR45339">
    <property type="entry name" value="HYBRID SIGNAL TRANSDUCTION HISTIDINE KINASE J"/>
    <property type="match status" value="1"/>
</dbReference>
<evidence type="ECO:0000313" key="13">
    <source>
        <dbReference type="EMBL" id="PKU22312.1"/>
    </source>
</evidence>
<dbReference type="SMART" id="SM00387">
    <property type="entry name" value="HATPase_c"/>
    <property type="match status" value="1"/>
</dbReference>
<evidence type="ECO:0000256" key="6">
    <source>
        <dbReference type="ARBA" id="ARBA00022692"/>
    </source>
</evidence>
<dbReference type="PRINTS" id="PR00344">
    <property type="entry name" value="BCTRLSENSOR"/>
</dbReference>
<feature type="domain" description="Response regulatory" evidence="12">
    <location>
        <begin position="626"/>
        <end position="751"/>
    </location>
</feature>
<dbReference type="InterPro" id="IPR036097">
    <property type="entry name" value="HisK_dim/P_sf"/>
</dbReference>
<dbReference type="PANTHER" id="PTHR45339:SF5">
    <property type="entry name" value="HISTIDINE KINASE"/>
    <property type="match status" value="1"/>
</dbReference>
<evidence type="ECO:0000256" key="8">
    <source>
        <dbReference type="ARBA" id="ARBA00023012"/>
    </source>
</evidence>
<evidence type="ECO:0000259" key="11">
    <source>
        <dbReference type="PROSITE" id="PS50109"/>
    </source>
</evidence>
<comment type="catalytic activity">
    <reaction evidence="1">
        <text>ATP + protein L-histidine = ADP + protein N-phospho-L-histidine.</text>
        <dbReference type="EC" id="2.7.13.3"/>
    </reaction>
</comment>
<dbReference type="InterPro" id="IPR048760">
    <property type="entry name" value="VP0354-like_sensor_dom"/>
</dbReference>
<dbReference type="Gene3D" id="3.30.565.10">
    <property type="entry name" value="Histidine kinase-like ATPase, C-terminal domain"/>
    <property type="match status" value="1"/>
</dbReference>
<evidence type="ECO:0000256" key="4">
    <source>
        <dbReference type="ARBA" id="ARBA00022475"/>
    </source>
</evidence>
<dbReference type="Pfam" id="PF21623">
    <property type="entry name" value="HK_sensor_dom_bact"/>
    <property type="match status" value="1"/>
</dbReference>
<dbReference type="Gene3D" id="1.10.287.130">
    <property type="match status" value="1"/>
</dbReference>
<dbReference type="Pfam" id="PF00512">
    <property type="entry name" value="HisKA"/>
    <property type="match status" value="1"/>
</dbReference>
<evidence type="ECO:0000256" key="9">
    <source>
        <dbReference type="PROSITE-ProRule" id="PRU00169"/>
    </source>
</evidence>
<dbReference type="InterPro" id="IPR003661">
    <property type="entry name" value="HisK_dim/P_dom"/>
</dbReference>
<dbReference type="InterPro" id="IPR029151">
    <property type="entry name" value="Sensor-like_sf"/>
</dbReference>
<dbReference type="SMART" id="SM00388">
    <property type="entry name" value="HisKA"/>
    <property type="match status" value="1"/>
</dbReference>
<feature type="modified residue" description="4-aspartylphosphate" evidence="9">
    <location>
        <position position="680"/>
    </location>
</feature>
<protein>
    <recommendedName>
        <fullName evidence="3">histidine kinase</fullName>
        <ecNumber evidence="3">2.7.13.3</ecNumber>
    </recommendedName>
</protein>
<proteinExistence type="predicted"/>
<evidence type="ECO:0000256" key="5">
    <source>
        <dbReference type="ARBA" id="ARBA00022553"/>
    </source>
</evidence>
<keyword evidence="10" id="KW-0472">Membrane</keyword>
<dbReference type="SUPFAM" id="SSF52172">
    <property type="entry name" value="CheY-like"/>
    <property type="match status" value="2"/>
</dbReference>
<dbReference type="SUPFAM" id="SSF103190">
    <property type="entry name" value="Sensory domain-like"/>
    <property type="match status" value="2"/>
</dbReference>
<dbReference type="EMBL" id="PIUM01000034">
    <property type="protein sequence ID" value="PKU22312.1"/>
    <property type="molecule type" value="Genomic_DNA"/>
</dbReference>
<dbReference type="InterPro" id="IPR004358">
    <property type="entry name" value="Sig_transdc_His_kin-like_C"/>
</dbReference>
<dbReference type="Gene3D" id="3.40.50.2300">
    <property type="match status" value="2"/>
</dbReference>
<keyword evidence="13" id="KW-0418">Kinase</keyword>
<dbReference type="Proteomes" id="UP000233293">
    <property type="component" value="Unassembled WGS sequence"/>
</dbReference>
<keyword evidence="8" id="KW-0902">Two-component regulatory system</keyword>
<evidence type="ECO:0000259" key="12">
    <source>
        <dbReference type="PROSITE" id="PS50110"/>
    </source>
</evidence>
<dbReference type="InterPro" id="IPR036890">
    <property type="entry name" value="HATPase_C_sf"/>
</dbReference>
<dbReference type="SUPFAM" id="SSF55874">
    <property type="entry name" value="ATPase domain of HSP90 chaperone/DNA topoisomerase II/histidine kinase"/>
    <property type="match status" value="1"/>
</dbReference>
<dbReference type="GO" id="GO:0000155">
    <property type="term" value="F:phosphorelay sensor kinase activity"/>
    <property type="evidence" value="ECO:0007669"/>
    <property type="project" value="InterPro"/>
</dbReference>
<accession>A0A2N3PPI8</accession>
<feature type="domain" description="Histidine kinase" evidence="11">
    <location>
        <begin position="390"/>
        <end position="611"/>
    </location>
</feature>
<dbReference type="InterPro" id="IPR001789">
    <property type="entry name" value="Sig_transdc_resp-reg_receiver"/>
</dbReference>
<dbReference type="CDD" id="cd16922">
    <property type="entry name" value="HATPase_EvgS-ArcB-TorS-like"/>
    <property type="match status" value="1"/>
</dbReference>
<evidence type="ECO:0000256" key="10">
    <source>
        <dbReference type="SAM" id="Phobius"/>
    </source>
</evidence>
<reference evidence="14" key="1">
    <citation type="submission" date="2017-12" db="EMBL/GenBank/DDBJ databases">
        <title>Draft genome sequence of Telmatospirillum siberiense 26-4b1T, an acidotolerant peatland alphaproteobacterium potentially involved in sulfur cycling.</title>
        <authorList>
            <person name="Hausmann B."/>
            <person name="Pjevac P."/>
            <person name="Schreck K."/>
            <person name="Herbold C.W."/>
            <person name="Daims H."/>
            <person name="Wagner M."/>
            <person name="Pester M."/>
            <person name="Loy A."/>
        </authorList>
    </citation>
    <scope>NUCLEOTIDE SEQUENCE [LARGE SCALE GENOMIC DNA]</scope>
    <source>
        <strain evidence="14">26-4b1</strain>
    </source>
</reference>
<sequence>MLPCPASWWTKMIFPPGVRQFLALFLPSAILIVMGGALYGRAETRREISQSQSLQTVEVAGGADALRHSLRAVSADVAFLAALPRLHQAINEPSPANLAFLSANFIAFAETSGIYDQIRWLDETGMERVRVNYADGRAWAVPDSQLQNKADRYYFSEASRLGEGEIYLSSFDLNIERGEIETPLKPTLRLGAPLIDSAGRRHGVVVLNYLGRDLLDAFSEAGSRSESSLGLINQDGFWLKAEDSQDEWGFMFGRDDATMARKNPEAWQRIHSAAEGQMELSDGLWTWQTVFPSLQVARAPSRKAERREAAPGGERWTAVAHLPKARLDEVRRHIWGVLVPITALLTGLAGLACGFLARSRRRIALLNDDLARRVEEAEAANQAKARFLANMSHEIRTPMNAILGLAHLLENAELGANERDLVGKISISGKSLLGTINDILDLSKIEAGRLEIEHVPFRLSDVLDDLAAILATSVAVSDMELIIGPPPAEAQAVIGDALRLRQVLVNLASNAIKFTQAGEVAVQVALVSRADSLVTLRFSVSDTGVGIPPDQQAAIFAPFAQADSSTTRRFGGSGLGLTICHHLVAAMGGKIGVVSQPGQGSEFWFTVPLEIAADQPLAIPMMARLHLLIVDDNKMVRDILQATARSLNWTAEAVSCGEVAVARLRASDGETKFCDVVLIDWAMPGLDGLATARAIRQIDMPSRRSLILIMVAPFARAEVVESLAAQQGGVDGLVTKPVTGSSLYDAVGRALRWRDGGLAAAAQDEQMPPRGRRLAGLRLLVVDDNEINREVARRILEVEGATVALAGDGAVALAYLAERPDKVDVVLMDIQMPVMDGYEACRRIRADLGLAGLPVIALTAGALSSEREAALQAGMNDFIPKPIDVNRMIAVLRRINWTPPLASSADGKIVSPIGAGAPGDVVRAAAAAAAGMTGELLHALKRALDNSDPGTARSLLAALAGHLPADQLSLLVELIGASDLVGARALAADLAIRHGMGAVWEGGE</sequence>
<dbReference type="PROSITE" id="PS50109">
    <property type="entry name" value="HIS_KIN"/>
    <property type="match status" value="1"/>
</dbReference>
<comment type="caution">
    <text evidence="13">The sequence shown here is derived from an EMBL/GenBank/DDBJ whole genome shotgun (WGS) entry which is preliminary data.</text>
</comment>
<dbReference type="InterPro" id="IPR005467">
    <property type="entry name" value="His_kinase_dom"/>
</dbReference>
<dbReference type="InterPro" id="IPR011006">
    <property type="entry name" value="CheY-like_superfamily"/>
</dbReference>
<feature type="transmembrane region" description="Helical" evidence="10">
    <location>
        <begin position="334"/>
        <end position="357"/>
    </location>
</feature>
<evidence type="ECO:0000256" key="3">
    <source>
        <dbReference type="ARBA" id="ARBA00012438"/>
    </source>
</evidence>
<dbReference type="InterPro" id="IPR003594">
    <property type="entry name" value="HATPase_dom"/>
</dbReference>
<dbReference type="CDD" id="cd17546">
    <property type="entry name" value="REC_hyHK_CKI1_RcsC-like"/>
    <property type="match status" value="2"/>
</dbReference>
<dbReference type="SMART" id="SM00448">
    <property type="entry name" value="REC"/>
    <property type="match status" value="2"/>
</dbReference>
<dbReference type="SUPFAM" id="SSF47384">
    <property type="entry name" value="Homodimeric domain of signal transducing histidine kinase"/>
    <property type="match status" value="1"/>
</dbReference>
<keyword evidence="5 9" id="KW-0597">Phosphoprotein</keyword>
<keyword evidence="7 10" id="KW-1133">Transmembrane helix</keyword>
<name>A0A2N3PPI8_9PROT</name>
<dbReference type="AlphaFoldDB" id="A0A2N3PPI8"/>
<organism evidence="13 14">
    <name type="scientific">Telmatospirillum siberiense</name>
    <dbReference type="NCBI Taxonomy" id="382514"/>
    <lineage>
        <taxon>Bacteria</taxon>
        <taxon>Pseudomonadati</taxon>
        <taxon>Pseudomonadota</taxon>
        <taxon>Alphaproteobacteria</taxon>
        <taxon>Rhodospirillales</taxon>
        <taxon>Rhodospirillaceae</taxon>
        <taxon>Telmatospirillum</taxon>
    </lineage>
</organism>
<keyword evidence="14" id="KW-1185">Reference proteome</keyword>
<dbReference type="FunFam" id="3.30.565.10:FF:000010">
    <property type="entry name" value="Sensor histidine kinase RcsC"/>
    <property type="match status" value="1"/>
</dbReference>
<dbReference type="PROSITE" id="PS50110">
    <property type="entry name" value="RESPONSE_REGULATORY"/>
    <property type="match status" value="2"/>
</dbReference>
<keyword evidence="4" id="KW-1003">Cell membrane</keyword>
<evidence type="ECO:0000256" key="7">
    <source>
        <dbReference type="ARBA" id="ARBA00022989"/>
    </source>
</evidence>
<keyword evidence="13" id="KW-0808">Transferase</keyword>
<dbReference type="EC" id="2.7.13.3" evidence="3"/>
<evidence type="ECO:0000256" key="2">
    <source>
        <dbReference type="ARBA" id="ARBA00004651"/>
    </source>
</evidence>
<dbReference type="Gene3D" id="3.30.450.20">
    <property type="entry name" value="PAS domain"/>
    <property type="match status" value="2"/>
</dbReference>
<gene>
    <name evidence="13" type="ORF">CWS72_22360</name>
</gene>